<dbReference type="InterPro" id="IPR012556">
    <property type="entry name" value="Entericidin"/>
</dbReference>
<evidence type="ECO:0000313" key="9">
    <source>
        <dbReference type="Proteomes" id="UP000573499"/>
    </source>
</evidence>
<evidence type="ECO:0000256" key="6">
    <source>
        <dbReference type="ARBA" id="ARBA00023288"/>
    </source>
</evidence>
<feature type="chain" id="PRO_5030745958" evidence="7">
    <location>
        <begin position="22"/>
        <end position="40"/>
    </location>
</feature>
<evidence type="ECO:0000256" key="5">
    <source>
        <dbReference type="ARBA" id="ARBA00023139"/>
    </source>
</evidence>
<reference evidence="8 9" key="1">
    <citation type="submission" date="2020-07" db="EMBL/GenBank/DDBJ databases">
        <title>Novel species isolated from subtropical streams in China.</title>
        <authorList>
            <person name="Lu H."/>
        </authorList>
    </citation>
    <scope>NUCLEOTIDE SEQUENCE [LARGE SCALE GENOMIC DNA]</scope>
    <source>
        <strain evidence="8 9">LX47W</strain>
    </source>
</reference>
<keyword evidence="6 8" id="KW-0449">Lipoprotein</keyword>
<dbReference type="EMBL" id="JACEZU010000002">
    <property type="protein sequence ID" value="MBA5686257.1"/>
    <property type="molecule type" value="Genomic_DNA"/>
</dbReference>
<dbReference type="PROSITE" id="PS51257">
    <property type="entry name" value="PROKAR_LIPOPROTEIN"/>
    <property type="match status" value="1"/>
</dbReference>
<keyword evidence="3 7" id="KW-0732">Signal</keyword>
<dbReference type="GO" id="GO:0009636">
    <property type="term" value="P:response to toxic substance"/>
    <property type="evidence" value="ECO:0007669"/>
    <property type="project" value="InterPro"/>
</dbReference>
<dbReference type="Pfam" id="PF08085">
    <property type="entry name" value="Entericidin"/>
    <property type="match status" value="1"/>
</dbReference>
<dbReference type="AlphaFoldDB" id="A0A7W2F6Y5"/>
<gene>
    <name evidence="8" type="ORF">H3H39_04220</name>
</gene>
<keyword evidence="9" id="KW-1185">Reference proteome</keyword>
<evidence type="ECO:0000256" key="4">
    <source>
        <dbReference type="ARBA" id="ARBA00023136"/>
    </source>
</evidence>
<protein>
    <submittedName>
        <fullName evidence="8">Entericidin A/B family lipoprotein</fullName>
    </submittedName>
</protein>
<feature type="signal peptide" evidence="7">
    <location>
        <begin position="1"/>
        <end position="21"/>
    </location>
</feature>
<keyword evidence="2" id="KW-1003">Cell membrane</keyword>
<keyword evidence="5" id="KW-0564">Palmitate</keyword>
<organism evidence="8 9">
    <name type="scientific">Rugamonas apoptosis</name>
    <dbReference type="NCBI Taxonomy" id="2758570"/>
    <lineage>
        <taxon>Bacteria</taxon>
        <taxon>Pseudomonadati</taxon>
        <taxon>Pseudomonadota</taxon>
        <taxon>Betaproteobacteria</taxon>
        <taxon>Burkholderiales</taxon>
        <taxon>Oxalobacteraceae</taxon>
        <taxon>Telluria group</taxon>
        <taxon>Rugamonas</taxon>
    </lineage>
</organism>
<evidence type="ECO:0000313" key="8">
    <source>
        <dbReference type="EMBL" id="MBA5686257.1"/>
    </source>
</evidence>
<name>A0A7W2F6Y5_9BURK</name>
<comment type="similarity">
    <text evidence="1">Belongs to the EcnA/EcnB lipoprotein family.</text>
</comment>
<evidence type="ECO:0000256" key="1">
    <source>
        <dbReference type="ARBA" id="ARBA00010296"/>
    </source>
</evidence>
<dbReference type="GO" id="GO:0016020">
    <property type="term" value="C:membrane"/>
    <property type="evidence" value="ECO:0007669"/>
    <property type="project" value="InterPro"/>
</dbReference>
<sequence>MKKLFALSLIALTLTACNTIAGVGKDVEKLGQVVEGAGKK</sequence>
<evidence type="ECO:0000256" key="3">
    <source>
        <dbReference type="ARBA" id="ARBA00022729"/>
    </source>
</evidence>
<accession>A0A7W2F6Y5</accession>
<evidence type="ECO:0000256" key="2">
    <source>
        <dbReference type="ARBA" id="ARBA00022475"/>
    </source>
</evidence>
<evidence type="ECO:0000256" key="7">
    <source>
        <dbReference type="SAM" id="SignalP"/>
    </source>
</evidence>
<proteinExistence type="inferred from homology"/>
<keyword evidence="4" id="KW-0472">Membrane</keyword>
<dbReference type="Proteomes" id="UP000573499">
    <property type="component" value="Unassembled WGS sequence"/>
</dbReference>
<comment type="caution">
    <text evidence="8">The sequence shown here is derived from an EMBL/GenBank/DDBJ whole genome shotgun (WGS) entry which is preliminary data.</text>
</comment>
<dbReference type="RefSeq" id="WP_182152067.1">
    <property type="nucleotide sequence ID" value="NZ_JACEZU010000002.1"/>
</dbReference>